<evidence type="ECO:0008006" key="8">
    <source>
        <dbReference type="Google" id="ProtNLM"/>
    </source>
</evidence>
<dbReference type="Gene3D" id="4.10.280.10">
    <property type="entry name" value="Helix-loop-helix DNA-binding domain"/>
    <property type="match status" value="1"/>
</dbReference>
<comment type="caution">
    <text evidence="6">The sequence shown here is derived from an EMBL/GenBank/DDBJ whole genome shotgun (WGS) entry which is preliminary data.</text>
</comment>
<dbReference type="SUPFAM" id="SSF47459">
    <property type="entry name" value="HLH, helix-loop-helix DNA-binding domain"/>
    <property type="match status" value="1"/>
</dbReference>
<gene>
    <name evidence="6" type="ORF">M0R45_023240</name>
</gene>
<evidence type="ECO:0000313" key="6">
    <source>
        <dbReference type="EMBL" id="KAK9925984.1"/>
    </source>
</evidence>
<dbReference type="PANTHER" id="PTHR38546:SF3">
    <property type="entry name" value="DNA BINDING PROTEIN"/>
    <property type="match status" value="1"/>
</dbReference>
<dbReference type="Proteomes" id="UP001457282">
    <property type="component" value="Unassembled WGS sequence"/>
</dbReference>
<evidence type="ECO:0000256" key="1">
    <source>
        <dbReference type="ARBA" id="ARBA00004123"/>
    </source>
</evidence>
<proteinExistence type="predicted"/>
<dbReference type="GO" id="GO:0046983">
    <property type="term" value="F:protein dimerization activity"/>
    <property type="evidence" value="ECO:0007669"/>
    <property type="project" value="InterPro"/>
</dbReference>
<keyword evidence="5" id="KW-0539">Nucleus</keyword>
<dbReference type="EMBL" id="JBEDUW010000005">
    <property type="protein sequence ID" value="KAK9925984.1"/>
    <property type="molecule type" value="Genomic_DNA"/>
</dbReference>
<dbReference type="GO" id="GO:0040008">
    <property type="term" value="P:regulation of growth"/>
    <property type="evidence" value="ECO:0007669"/>
    <property type="project" value="InterPro"/>
</dbReference>
<dbReference type="GO" id="GO:0005634">
    <property type="term" value="C:nucleus"/>
    <property type="evidence" value="ECO:0007669"/>
    <property type="project" value="UniProtKB-SubCell"/>
</dbReference>
<sequence length="91" mass="10365">MSRQRTRPSQPTENEIKELVVKLQALLPQLNHSRNTTVSASTILEETCSYIKRLHKEVGDLSQRLSQLLHDSADIAEVDEELITRLLSNIN</sequence>
<dbReference type="InterPro" id="IPR036638">
    <property type="entry name" value="HLH_DNA-bd_sf"/>
</dbReference>
<keyword evidence="7" id="KW-1185">Reference proteome</keyword>
<dbReference type="GO" id="GO:0006355">
    <property type="term" value="P:regulation of DNA-templated transcription"/>
    <property type="evidence" value="ECO:0007669"/>
    <property type="project" value="InterPro"/>
</dbReference>
<accession>A0AAW1WPL9</accession>
<dbReference type="PANTHER" id="PTHR38546">
    <property type="entry name" value="DNA BINDING PROTEIN"/>
    <property type="match status" value="1"/>
</dbReference>
<reference evidence="6 7" key="1">
    <citation type="journal article" date="2023" name="G3 (Bethesda)">
        <title>A chromosome-length genome assembly and annotation of blackberry (Rubus argutus, cv. 'Hillquist').</title>
        <authorList>
            <person name="Bruna T."/>
            <person name="Aryal R."/>
            <person name="Dudchenko O."/>
            <person name="Sargent D.J."/>
            <person name="Mead D."/>
            <person name="Buti M."/>
            <person name="Cavallini A."/>
            <person name="Hytonen T."/>
            <person name="Andres J."/>
            <person name="Pham M."/>
            <person name="Weisz D."/>
            <person name="Mascagni F."/>
            <person name="Usai G."/>
            <person name="Natali L."/>
            <person name="Bassil N."/>
            <person name="Fernandez G.E."/>
            <person name="Lomsadze A."/>
            <person name="Armour M."/>
            <person name="Olukolu B."/>
            <person name="Poorten T."/>
            <person name="Britton C."/>
            <person name="Davik J."/>
            <person name="Ashrafi H."/>
            <person name="Aiden E.L."/>
            <person name="Borodovsky M."/>
            <person name="Worthington M."/>
        </authorList>
    </citation>
    <scope>NUCLEOTIDE SEQUENCE [LARGE SCALE GENOMIC DNA]</scope>
    <source>
        <strain evidence="6">PI 553951</strain>
    </source>
</reference>
<keyword evidence="4" id="KW-0804">Transcription</keyword>
<name>A0AAW1WPL9_RUBAR</name>
<keyword evidence="2" id="KW-0341">Growth regulation</keyword>
<organism evidence="6 7">
    <name type="scientific">Rubus argutus</name>
    <name type="common">Southern blackberry</name>
    <dbReference type="NCBI Taxonomy" id="59490"/>
    <lineage>
        <taxon>Eukaryota</taxon>
        <taxon>Viridiplantae</taxon>
        <taxon>Streptophyta</taxon>
        <taxon>Embryophyta</taxon>
        <taxon>Tracheophyta</taxon>
        <taxon>Spermatophyta</taxon>
        <taxon>Magnoliopsida</taxon>
        <taxon>eudicotyledons</taxon>
        <taxon>Gunneridae</taxon>
        <taxon>Pentapetalae</taxon>
        <taxon>rosids</taxon>
        <taxon>fabids</taxon>
        <taxon>Rosales</taxon>
        <taxon>Rosaceae</taxon>
        <taxon>Rosoideae</taxon>
        <taxon>Rosoideae incertae sedis</taxon>
        <taxon>Rubus</taxon>
    </lineage>
</organism>
<keyword evidence="3" id="KW-0805">Transcription regulation</keyword>
<dbReference type="AlphaFoldDB" id="A0AAW1WPL9"/>
<evidence type="ECO:0000313" key="7">
    <source>
        <dbReference type="Proteomes" id="UP001457282"/>
    </source>
</evidence>
<protein>
    <recommendedName>
        <fullName evidence="8">BHLH domain-containing protein</fullName>
    </recommendedName>
</protein>
<evidence type="ECO:0000256" key="4">
    <source>
        <dbReference type="ARBA" id="ARBA00023163"/>
    </source>
</evidence>
<dbReference type="InterPro" id="IPR044172">
    <property type="entry name" value="ILI2-like"/>
</dbReference>
<dbReference type="Pfam" id="PF23174">
    <property type="entry name" value="bHLH_ILI"/>
    <property type="match status" value="1"/>
</dbReference>
<evidence type="ECO:0000256" key="2">
    <source>
        <dbReference type="ARBA" id="ARBA00022604"/>
    </source>
</evidence>
<evidence type="ECO:0000256" key="5">
    <source>
        <dbReference type="ARBA" id="ARBA00023242"/>
    </source>
</evidence>
<dbReference type="InterPro" id="IPR044293">
    <property type="entry name" value="PRE"/>
</dbReference>
<evidence type="ECO:0000256" key="3">
    <source>
        <dbReference type="ARBA" id="ARBA00023015"/>
    </source>
</evidence>
<comment type="subcellular location">
    <subcellularLocation>
        <location evidence="1">Nucleus</location>
    </subcellularLocation>
</comment>